<evidence type="ECO:0000256" key="3">
    <source>
        <dbReference type="ARBA" id="ARBA00010441"/>
    </source>
</evidence>
<reference evidence="18 19" key="1">
    <citation type="submission" date="2015-09" db="EMBL/GenBank/DDBJ databases">
        <title>Sorangium comparison.</title>
        <authorList>
            <person name="Zaburannyi N."/>
            <person name="Bunk B."/>
            <person name="Overmann J."/>
            <person name="Mueller R."/>
        </authorList>
    </citation>
    <scope>NUCLEOTIDE SEQUENCE [LARGE SCALE GENOMIC DNA]</scope>
    <source>
        <strain evidence="18 19">So ce836</strain>
    </source>
</reference>
<gene>
    <name evidence="18" type="ORF">SOCE836_082520</name>
</gene>
<evidence type="ECO:0000256" key="15">
    <source>
        <dbReference type="RuleBase" id="RU003750"/>
    </source>
</evidence>
<name>A0A4P2R0C1_SORCE</name>
<dbReference type="InterPro" id="IPR004533">
    <property type="entry name" value="CDP-diaglyc--ser_O-PTrfase"/>
</dbReference>
<comment type="similarity">
    <text evidence="3 15">Belongs to the CDP-alcohol phosphatidyltransferase class-I family.</text>
</comment>
<feature type="transmembrane region" description="Helical" evidence="17">
    <location>
        <begin position="179"/>
        <end position="201"/>
    </location>
</feature>
<keyword evidence="12" id="KW-0594">Phospholipid biosynthesis</keyword>
<dbReference type="GO" id="GO:0016020">
    <property type="term" value="C:membrane"/>
    <property type="evidence" value="ECO:0007669"/>
    <property type="project" value="InterPro"/>
</dbReference>
<keyword evidence="11 17" id="KW-0472">Membrane</keyword>
<keyword evidence="9 17" id="KW-1133">Transmembrane helix</keyword>
<dbReference type="PANTHER" id="PTHR14269:SF61">
    <property type="entry name" value="CDP-DIACYLGLYCEROL--SERINE O-PHOSPHATIDYLTRANSFERASE"/>
    <property type="match status" value="1"/>
</dbReference>
<dbReference type="RefSeq" id="WP_237244484.1">
    <property type="nucleotide sequence ID" value="NZ_CP012672.1"/>
</dbReference>
<evidence type="ECO:0000256" key="4">
    <source>
        <dbReference type="ARBA" id="ARBA00013174"/>
    </source>
</evidence>
<evidence type="ECO:0000256" key="7">
    <source>
        <dbReference type="ARBA" id="ARBA00022679"/>
    </source>
</evidence>
<feature type="region of interest" description="Disordered" evidence="16">
    <location>
        <begin position="290"/>
        <end position="325"/>
    </location>
</feature>
<dbReference type="InterPro" id="IPR048254">
    <property type="entry name" value="CDP_ALCOHOL_P_TRANSF_CS"/>
</dbReference>
<evidence type="ECO:0000256" key="17">
    <source>
        <dbReference type="SAM" id="Phobius"/>
    </source>
</evidence>
<keyword evidence="6" id="KW-0444">Lipid biosynthesis</keyword>
<feature type="transmembrane region" description="Helical" evidence="17">
    <location>
        <begin position="141"/>
        <end position="159"/>
    </location>
</feature>
<keyword evidence="13" id="KW-1208">Phospholipid metabolism</keyword>
<evidence type="ECO:0000256" key="6">
    <source>
        <dbReference type="ARBA" id="ARBA00022516"/>
    </source>
</evidence>
<dbReference type="GO" id="GO:0008654">
    <property type="term" value="P:phospholipid biosynthetic process"/>
    <property type="evidence" value="ECO:0007669"/>
    <property type="project" value="UniProtKB-KW"/>
</dbReference>
<evidence type="ECO:0000256" key="1">
    <source>
        <dbReference type="ARBA" id="ARBA00000287"/>
    </source>
</evidence>
<feature type="transmembrane region" description="Helical" evidence="17">
    <location>
        <begin position="241"/>
        <end position="259"/>
    </location>
</feature>
<dbReference type="AlphaFoldDB" id="A0A4P2R0C1"/>
<feature type="transmembrane region" description="Helical" evidence="17">
    <location>
        <begin position="207"/>
        <end position="229"/>
    </location>
</feature>
<protein>
    <recommendedName>
        <fullName evidence="5">CDP-diacylglycerol--serine O-phosphatidyltransferase</fullName>
        <ecNumber evidence="4">2.7.8.8</ecNumber>
    </recommendedName>
    <alternativeName>
        <fullName evidence="14">Phosphatidylserine synthase</fullName>
    </alternativeName>
</protein>
<dbReference type="EMBL" id="CP012672">
    <property type="protein sequence ID" value="AUX36046.1"/>
    <property type="molecule type" value="Genomic_DNA"/>
</dbReference>
<evidence type="ECO:0000256" key="13">
    <source>
        <dbReference type="ARBA" id="ARBA00023264"/>
    </source>
</evidence>
<evidence type="ECO:0000256" key="9">
    <source>
        <dbReference type="ARBA" id="ARBA00022989"/>
    </source>
</evidence>
<evidence type="ECO:0000256" key="16">
    <source>
        <dbReference type="SAM" id="MobiDB-lite"/>
    </source>
</evidence>
<keyword evidence="10" id="KW-0443">Lipid metabolism</keyword>
<feature type="compositionally biased region" description="Basic and acidic residues" evidence="16">
    <location>
        <begin position="7"/>
        <end position="17"/>
    </location>
</feature>
<comment type="catalytic activity">
    <reaction evidence="1">
        <text>a CDP-1,2-diacyl-sn-glycerol + L-serine = a 1,2-diacyl-sn-glycero-3-phospho-L-serine + CMP + H(+)</text>
        <dbReference type="Rhea" id="RHEA:16913"/>
        <dbReference type="ChEBI" id="CHEBI:15378"/>
        <dbReference type="ChEBI" id="CHEBI:33384"/>
        <dbReference type="ChEBI" id="CHEBI:57262"/>
        <dbReference type="ChEBI" id="CHEBI:58332"/>
        <dbReference type="ChEBI" id="CHEBI:60377"/>
        <dbReference type="EC" id="2.7.8.8"/>
    </reaction>
</comment>
<feature type="transmembrane region" description="Helical" evidence="17">
    <location>
        <begin position="48"/>
        <end position="68"/>
    </location>
</feature>
<evidence type="ECO:0000256" key="10">
    <source>
        <dbReference type="ARBA" id="ARBA00023098"/>
    </source>
</evidence>
<organism evidence="18 19">
    <name type="scientific">Sorangium cellulosum</name>
    <name type="common">Polyangium cellulosum</name>
    <dbReference type="NCBI Taxonomy" id="56"/>
    <lineage>
        <taxon>Bacteria</taxon>
        <taxon>Pseudomonadati</taxon>
        <taxon>Myxococcota</taxon>
        <taxon>Polyangia</taxon>
        <taxon>Polyangiales</taxon>
        <taxon>Polyangiaceae</taxon>
        <taxon>Sorangium</taxon>
    </lineage>
</organism>
<dbReference type="InterPro" id="IPR043130">
    <property type="entry name" value="CDP-OH_PTrfase_TM_dom"/>
</dbReference>
<dbReference type="GO" id="GO:0012505">
    <property type="term" value="C:endomembrane system"/>
    <property type="evidence" value="ECO:0007669"/>
    <property type="project" value="UniProtKB-SubCell"/>
</dbReference>
<dbReference type="InterPro" id="IPR000462">
    <property type="entry name" value="CDP-OH_P_trans"/>
</dbReference>
<evidence type="ECO:0000313" key="19">
    <source>
        <dbReference type="Proteomes" id="UP000295497"/>
    </source>
</evidence>
<feature type="transmembrane region" description="Helical" evidence="17">
    <location>
        <begin position="265"/>
        <end position="284"/>
    </location>
</feature>
<proteinExistence type="inferred from homology"/>
<dbReference type="NCBIfam" id="TIGR00473">
    <property type="entry name" value="pssA"/>
    <property type="match status" value="1"/>
</dbReference>
<evidence type="ECO:0000256" key="12">
    <source>
        <dbReference type="ARBA" id="ARBA00023209"/>
    </source>
</evidence>
<evidence type="ECO:0000256" key="5">
    <source>
        <dbReference type="ARBA" id="ARBA00017171"/>
    </source>
</evidence>
<feature type="compositionally biased region" description="Gly residues" evidence="16">
    <location>
        <begin position="303"/>
        <end position="314"/>
    </location>
</feature>
<dbReference type="Proteomes" id="UP000295497">
    <property type="component" value="Chromosome"/>
</dbReference>
<keyword evidence="8 17" id="KW-0812">Transmembrane</keyword>
<evidence type="ECO:0000256" key="2">
    <source>
        <dbReference type="ARBA" id="ARBA00004127"/>
    </source>
</evidence>
<comment type="subcellular location">
    <subcellularLocation>
        <location evidence="2">Endomembrane system</location>
        <topology evidence="2">Multi-pass membrane protein</topology>
    </subcellularLocation>
</comment>
<keyword evidence="7 15" id="KW-0808">Transferase</keyword>
<evidence type="ECO:0000256" key="11">
    <source>
        <dbReference type="ARBA" id="ARBA00023136"/>
    </source>
</evidence>
<dbReference type="PANTHER" id="PTHR14269">
    <property type="entry name" value="CDP-DIACYLGLYCEROL--GLYCEROL-3-PHOSPHATE 3-PHOSPHATIDYLTRANSFERASE-RELATED"/>
    <property type="match status" value="1"/>
</dbReference>
<evidence type="ECO:0000313" key="18">
    <source>
        <dbReference type="EMBL" id="AUX36046.1"/>
    </source>
</evidence>
<sequence length="325" mass="33988">MSAFTPARRDAGVERWRPAGPRPGRGAGPERPRVEAARGRPRRVPGKALFLLPNLITLSSIFCGLDAVRRSAAARSDDDFRRAASLILLAMLLDALDGRVARATRTDSAFGRELDALADLVSFGVAPAVLVHQWALHRLGLAGVLGGFVFAACGAIRLARFNVLSLAEAGCSSAPPRYVVGLPVTGAAGILVAIVMTHGVADGQLAGVGAAPAVLATTLLLSLLMVSTLRFRSFKDVRLDARTALSIALVIGSSALISARWAPGFVLVWLIGAYVLLGAVESLWRLPARRRGAPGEPERRRSGTGGGSRGGGGRESSRSAPRQPS</sequence>
<dbReference type="Gene3D" id="1.20.120.1760">
    <property type="match status" value="1"/>
</dbReference>
<dbReference type="PROSITE" id="PS00379">
    <property type="entry name" value="CDP_ALCOHOL_P_TRANSF"/>
    <property type="match status" value="1"/>
</dbReference>
<evidence type="ECO:0000256" key="8">
    <source>
        <dbReference type="ARBA" id="ARBA00022692"/>
    </source>
</evidence>
<feature type="region of interest" description="Disordered" evidence="16">
    <location>
        <begin position="1"/>
        <end position="40"/>
    </location>
</feature>
<accession>A0A4P2R0C1</accession>
<evidence type="ECO:0000256" key="14">
    <source>
        <dbReference type="ARBA" id="ARBA00032361"/>
    </source>
</evidence>
<dbReference type="Pfam" id="PF01066">
    <property type="entry name" value="CDP-OH_P_transf"/>
    <property type="match status" value="1"/>
</dbReference>
<dbReference type="GO" id="GO:0003882">
    <property type="term" value="F:CDP-diacylglycerol-serine O-phosphatidyltransferase activity"/>
    <property type="evidence" value="ECO:0007669"/>
    <property type="project" value="UniProtKB-EC"/>
</dbReference>
<dbReference type="EC" id="2.7.8.8" evidence="4"/>
<dbReference type="InterPro" id="IPR050324">
    <property type="entry name" value="CDP-alcohol_PTase-I"/>
</dbReference>
<feature type="compositionally biased region" description="Basic and acidic residues" evidence="16">
    <location>
        <begin position="28"/>
        <end position="38"/>
    </location>
</feature>